<evidence type="ECO:0000313" key="3">
    <source>
        <dbReference type="EMBL" id="CAD8137756.1"/>
    </source>
</evidence>
<feature type="coiled-coil region" evidence="1">
    <location>
        <begin position="320"/>
        <end position="386"/>
    </location>
</feature>
<evidence type="ECO:0000256" key="2">
    <source>
        <dbReference type="SAM" id="MobiDB-lite"/>
    </source>
</evidence>
<proteinExistence type="predicted"/>
<feature type="compositionally biased region" description="Basic and acidic residues" evidence="2">
    <location>
        <begin position="304"/>
        <end position="320"/>
    </location>
</feature>
<feature type="compositionally biased region" description="Basic residues" evidence="2">
    <location>
        <begin position="111"/>
        <end position="121"/>
    </location>
</feature>
<dbReference type="AlphaFoldDB" id="A0A8S1SC92"/>
<dbReference type="OrthoDB" id="308633at2759"/>
<sequence length="482" mass="56140">MSTKTHQRILTFIKKYKDELSPSTGIDEFADLLNECFQSFKSDSLRREKVNLMLENLFLDDDSKLVEGDLQKYVERLIDFVEGPSDDPLEKNNLKQRSSSGSSDEEDNRGHNKQQNKHKRDRSRDREKNKKSKKNQKNTNIISELQKALGKDMNLKDLLSSITNNNNRKQQHNNNNKNIVFLQNVPREMRSYTEIETLLQGRGELTKIQLSGRVPSVQFKNHSDAQALIDKFIVHKGVKIEFTQSLNKQQQHQDDNKNNKIIILDKEGKKVSNQVSQPAAPLLQTQQQQQQQQSQSQQSVLQKQDSKMEEETDFKKTKEEQELNNQIEQIRGQAKTLIVDKIRLALLLVKRKDNYPPQLSVEIDELKKLLTQKKEEISKMSSLEQLKAELQWLNENYDYTLLITQIPEQLFKDKTVTKVLNEEFQKYGKIDNLQIKIKDKAAHLKFFSFDSAEKAYYQANENSNFKVEFLNQGIKKVLIAQS</sequence>
<evidence type="ECO:0000256" key="1">
    <source>
        <dbReference type="SAM" id="Coils"/>
    </source>
</evidence>
<protein>
    <recommendedName>
        <fullName evidence="5">RRM domain-containing protein</fullName>
    </recommendedName>
</protein>
<evidence type="ECO:0008006" key="5">
    <source>
        <dbReference type="Google" id="ProtNLM"/>
    </source>
</evidence>
<keyword evidence="1" id="KW-0175">Coiled coil</keyword>
<feature type="compositionally biased region" description="Low complexity" evidence="2">
    <location>
        <begin position="282"/>
        <end position="303"/>
    </location>
</feature>
<feature type="region of interest" description="Disordered" evidence="2">
    <location>
        <begin position="281"/>
        <end position="320"/>
    </location>
</feature>
<dbReference type="EMBL" id="CAJJDO010000006">
    <property type="protein sequence ID" value="CAD8137756.1"/>
    <property type="molecule type" value="Genomic_DNA"/>
</dbReference>
<keyword evidence="4" id="KW-1185">Reference proteome</keyword>
<evidence type="ECO:0000313" key="4">
    <source>
        <dbReference type="Proteomes" id="UP000689195"/>
    </source>
</evidence>
<organism evidence="3 4">
    <name type="scientific">Paramecium pentaurelia</name>
    <dbReference type="NCBI Taxonomy" id="43138"/>
    <lineage>
        <taxon>Eukaryota</taxon>
        <taxon>Sar</taxon>
        <taxon>Alveolata</taxon>
        <taxon>Ciliophora</taxon>
        <taxon>Intramacronucleata</taxon>
        <taxon>Oligohymenophorea</taxon>
        <taxon>Peniculida</taxon>
        <taxon>Parameciidae</taxon>
        <taxon>Paramecium</taxon>
    </lineage>
</organism>
<feature type="region of interest" description="Disordered" evidence="2">
    <location>
        <begin position="82"/>
        <end position="141"/>
    </location>
</feature>
<accession>A0A8S1SC92</accession>
<reference evidence="3" key="1">
    <citation type="submission" date="2021-01" db="EMBL/GenBank/DDBJ databases">
        <authorList>
            <consortium name="Genoscope - CEA"/>
            <person name="William W."/>
        </authorList>
    </citation>
    <scope>NUCLEOTIDE SEQUENCE</scope>
</reference>
<gene>
    <name evidence="3" type="ORF">PPENT_87.1.T0060274</name>
</gene>
<dbReference type="Proteomes" id="UP000689195">
    <property type="component" value="Unassembled WGS sequence"/>
</dbReference>
<comment type="caution">
    <text evidence="3">The sequence shown here is derived from an EMBL/GenBank/DDBJ whole genome shotgun (WGS) entry which is preliminary data.</text>
</comment>
<name>A0A8S1SC92_9CILI</name>